<comment type="similarity">
    <text evidence="2 6">Belongs to the 5'-nucleotidase family.</text>
</comment>
<dbReference type="PRINTS" id="PR01607">
    <property type="entry name" value="APYRASEFAMLY"/>
</dbReference>
<keyword evidence="6" id="KW-0547">Nucleotide-binding</keyword>
<evidence type="ECO:0000256" key="6">
    <source>
        <dbReference type="RuleBase" id="RU362119"/>
    </source>
</evidence>
<feature type="compositionally biased region" description="Basic and acidic residues" evidence="7">
    <location>
        <begin position="516"/>
        <end position="539"/>
    </location>
</feature>
<evidence type="ECO:0000259" key="9">
    <source>
        <dbReference type="Pfam" id="PF02872"/>
    </source>
</evidence>
<name>A0A8C5FHF1_GADMO</name>
<dbReference type="InterPro" id="IPR004843">
    <property type="entry name" value="Calcineurin-like_PHP"/>
</dbReference>
<dbReference type="Gene3D" id="3.90.780.10">
    <property type="entry name" value="5'-Nucleotidase, C-terminal domain"/>
    <property type="match status" value="1"/>
</dbReference>
<evidence type="ECO:0000313" key="10">
    <source>
        <dbReference type="Ensembl" id="ENSGMOP00000036799.1"/>
    </source>
</evidence>
<keyword evidence="6" id="KW-0378">Hydrolase</keyword>
<keyword evidence="4 6" id="KW-0732">Signal</keyword>
<feature type="signal peptide" evidence="6">
    <location>
        <begin position="1"/>
        <end position="27"/>
    </location>
</feature>
<reference evidence="10" key="2">
    <citation type="submission" date="2025-09" db="UniProtKB">
        <authorList>
            <consortium name="Ensembl"/>
        </authorList>
    </citation>
    <scope>IDENTIFICATION</scope>
</reference>
<dbReference type="CDD" id="cd07409">
    <property type="entry name" value="MPP_CD73_N"/>
    <property type="match status" value="1"/>
</dbReference>
<dbReference type="Proteomes" id="UP000694546">
    <property type="component" value="Chromosome 5"/>
</dbReference>
<dbReference type="InterPro" id="IPR006179">
    <property type="entry name" value="5_nucleotidase/apyrase"/>
</dbReference>
<evidence type="ECO:0000256" key="4">
    <source>
        <dbReference type="ARBA" id="ARBA00022729"/>
    </source>
</evidence>
<dbReference type="Pfam" id="PF00149">
    <property type="entry name" value="Metallophos"/>
    <property type="match status" value="1"/>
</dbReference>
<proteinExistence type="inferred from homology"/>
<dbReference type="GO" id="GO:0008253">
    <property type="term" value="F:5'-nucleotidase activity"/>
    <property type="evidence" value="ECO:0007669"/>
    <property type="project" value="UniProtKB-EC"/>
</dbReference>
<dbReference type="AlphaFoldDB" id="A0A8C5FHF1"/>
<protein>
    <recommendedName>
        <fullName evidence="3">5'-nucleotidase</fullName>
        <ecNumber evidence="3">3.1.3.5</ecNumber>
    </recommendedName>
    <alternativeName>
        <fullName evidence="5">Ecto-5'-nucleotidase</fullName>
    </alternativeName>
</protein>
<feature type="region of interest" description="Disordered" evidence="7">
    <location>
        <begin position="516"/>
        <end position="557"/>
    </location>
</feature>
<dbReference type="InterPro" id="IPR008334">
    <property type="entry name" value="5'-Nucleotdase_C"/>
</dbReference>
<feature type="domain" description="Calcineurin-like phosphoesterase" evidence="8">
    <location>
        <begin position="31"/>
        <end position="245"/>
    </location>
</feature>
<dbReference type="InterPro" id="IPR029052">
    <property type="entry name" value="Metallo-depent_PP-like"/>
</dbReference>
<dbReference type="EC" id="3.1.3.5" evidence="3"/>
<gene>
    <name evidence="10" type="primary">NT5E</name>
</gene>
<evidence type="ECO:0000256" key="7">
    <source>
        <dbReference type="SAM" id="MobiDB-lite"/>
    </source>
</evidence>
<evidence type="ECO:0000259" key="8">
    <source>
        <dbReference type="Pfam" id="PF00149"/>
    </source>
</evidence>
<dbReference type="GO" id="GO:0000166">
    <property type="term" value="F:nucleotide binding"/>
    <property type="evidence" value="ECO:0007669"/>
    <property type="project" value="UniProtKB-KW"/>
</dbReference>
<feature type="chain" id="PRO_5045000774" description="5'-nucleotidase" evidence="6">
    <location>
        <begin position="28"/>
        <end position="585"/>
    </location>
</feature>
<evidence type="ECO:0000313" key="11">
    <source>
        <dbReference type="Proteomes" id="UP000694546"/>
    </source>
</evidence>
<dbReference type="GO" id="GO:0006196">
    <property type="term" value="P:AMP catabolic process"/>
    <property type="evidence" value="ECO:0007669"/>
    <property type="project" value="TreeGrafter"/>
</dbReference>
<accession>A0A8C5FHF1</accession>
<evidence type="ECO:0000256" key="1">
    <source>
        <dbReference type="ARBA" id="ARBA00000815"/>
    </source>
</evidence>
<reference evidence="10" key="1">
    <citation type="submission" date="2025-08" db="UniProtKB">
        <authorList>
            <consortium name="Ensembl"/>
        </authorList>
    </citation>
    <scope>IDENTIFICATION</scope>
</reference>
<dbReference type="GeneTree" id="ENSGT00530000063775"/>
<dbReference type="GO" id="GO:0005886">
    <property type="term" value="C:plasma membrane"/>
    <property type="evidence" value="ECO:0007669"/>
    <property type="project" value="TreeGrafter"/>
</dbReference>
<dbReference type="PANTHER" id="PTHR11575:SF24">
    <property type="entry name" value="5'-NUCLEOTIDASE"/>
    <property type="match status" value="1"/>
</dbReference>
<dbReference type="InterPro" id="IPR006146">
    <property type="entry name" value="5'-Nucleotdase_CS"/>
</dbReference>
<comment type="catalytic activity">
    <reaction evidence="1">
        <text>a ribonucleoside 5'-phosphate + H2O = a ribonucleoside + phosphate</text>
        <dbReference type="Rhea" id="RHEA:12484"/>
        <dbReference type="ChEBI" id="CHEBI:15377"/>
        <dbReference type="ChEBI" id="CHEBI:18254"/>
        <dbReference type="ChEBI" id="CHEBI:43474"/>
        <dbReference type="ChEBI" id="CHEBI:58043"/>
        <dbReference type="EC" id="3.1.3.5"/>
    </reaction>
</comment>
<dbReference type="PROSITE" id="PS00785">
    <property type="entry name" value="5_NUCLEOTIDASE_1"/>
    <property type="match status" value="1"/>
</dbReference>
<feature type="domain" description="5'-Nucleotidase C-terminal" evidence="9">
    <location>
        <begin position="339"/>
        <end position="514"/>
    </location>
</feature>
<dbReference type="InterPro" id="IPR036907">
    <property type="entry name" value="5'-Nucleotdase_C_sf"/>
</dbReference>
<dbReference type="SUPFAM" id="SSF56300">
    <property type="entry name" value="Metallo-dependent phosphatases"/>
    <property type="match status" value="1"/>
</dbReference>
<organism evidence="10 11">
    <name type="scientific">Gadus morhua</name>
    <name type="common">Atlantic cod</name>
    <dbReference type="NCBI Taxonomy" id="8049"/>
    <lineage>
        <taxon>Eukaryota</taxon>
        <taxon>Metazoa</taxon>
        <taxon>Chordata</taxon>
        <taxon>Craniata</taxon>
        <taxon>Vertebrata</taxon>
        <taxon>Euteleostomi</taxon>
        <taxon>Actinopterygii</taxon>
        <taxon>Neopterygii</taxon>
        <taxon>Teleostei</taxon>
        <taxon>Neoteleostei</taxon>
        <taxon>Acanthomorphata</taxon>
        <taxon>Zeiogadaria</taxon>
        <taxon>Gadariae</taxon>
        <taxon>Gadiformes</taxon>
        <taxon>Gadoidei</taxon>
        <taxon>Gadidae</taxon>
        <taxon>Gadus</taxon>
    </lineage>
</organism>
<dbReference type="GO" id="GO:0046872">
    <property type="term" value="F:metal ion binding"/>
    <property type="evidence" value="ECO:0007669"/>
    <property type="project" value="UniProtKB-KW"/>
</dbReference>
<dbReference type="PANTHER" id="PTHR11575">
    <property type="entry name" value="5'-NUCLEOTIDASE-RELATED"/>
    <property type="match status" value="1"/>
</dbReference>
<sequence>MDVPRAPGFLSLCVLLLLSNTLDGALTFELTLLHTNDHHARVEETSREAGKCRGDGPCFAGVARRFTKISEIRRNETHVLLLDAGDQFQGTLWFNFYKGAEAAYFMNLLGYDAMAFGNHEFDNEVEGLLSPFLNNVSAAMLSANMKADQTLGPQINALYQPSKVFNLGSEKVAVVGYTTAETPLLSQPGPNLVFQNEVEALRVEVERLTSMGVNKIIALGHAGFDVDIDIAKRVKGVDVVIGGHSNTFLYTGSPPSSEIPEGVYPHMVRSDDGRDVPVVQAFAFGKYLGNLKVTFNQAGDVIKAVGNPILMDSSVAEDPGVLAEVLHWKQNLSHLSTQVVGHTLVYLDGSKECRSEECNLGNLICSAMISNNIKHSDELRWNHVGLCMMNSGAIRTSINERFKNGTITMEDLLLVLPFGGTFDLIQVKGSTLRKAFEHSVHRYGSKRGEFLQIGGFHVEYLVSRPVGQRLVSLEALCTACRMPRYLPVVPDEEYKLVVTSFIADGGDGYDMLKDERLKHDTGEEGGGERRWGRREKVGEEGEGGGGERSNHGSFPPRQNRVLCTVPLVSIAAQRCPPPIQYSWFP</sequence>
<dbReference type="Gene3D" id="3.60.21.10">
    <property type="match status" value="1"/>
</dbReference>
<dbReference type="Ensembl" id="ENSGMOT00000074243.1">
    <property type="protein sequence ID" value="ENSGMOP00000036799.1"/>
    <property type="gene ID" value="ENSGMOG00000010380.2"/>
</dbReference>
<evidence type="ECO:0000256" key="5">
    <source>
        <dbReference type="ARBA" id="ARBA00029793"/>
    </source>
</evidence>
<evidence type="ECO:0000256" key="3">
    <source>
        <dbReference type="ARBA" id="ARBA00012643"/>
    </source>
</evidence>
<dbReference type="SUPFAM" id="SSF55816">
    <property type="entry name" value="5'-nucleotidase (syn. UDP-sugar hydrolase), C-terminal domain"/>
    <property type="match status" value="1"/>
</dbReference>
<evidence type="ECO:0000256" key="2">
    <source>
        <dbReference type="ARBA" id="ARBA00006654"/>
    </source>
</evidence>
<keyword evidence="11" id="KW-1185">Reference proteome</keyword>
<dbReference type="Pfam" id="PF02872">
    <property type="entry name" value="5_nucleotid_C"/>
    <property type="match status" value="1"/>
</dbReference>